<dbReference type="PANTHER" id="PTHR43033:SF1">
    <property type="entry name" value="TRNA(ILE)-LYSIDINE SYNTHASE-RELATED"/>
    <property type="match status" value="1"/>
</dbReference>
<keyword evidence="3 8" id="KW-0436">Ligase</keyword>
<dbReference type="RefSeq" id="WP_123795328.1">
    <property type="nucleotide sequence ID" value="NZ_CP031699.1"/>
</dbReference>
<dbReference type="CDD" id="cd01992">
    <property type="entry name" value="TilS_N"/>
    <property type="match status" value="1"/>
</dbReference>
<dbReference type="Pfam" id="PF01171">
    <property type="entry name" value="ATP_bind_3"/>
    <property type="match status" value="1"/>
</dbReference>
<dbReference type="InterPro" id="IPR011063">
    <property type="entry name" value="TilS/TtcA_N"/>
</dbReference>
<organism evidence="10 11">
    <name type="scientific">Neisseria animalis</name>
    <dbReference type="NCBI Taxonomy" id="492"/>
    <lineage>
        <taxon>Bacteria</taxon>
        <taxon>Pseudomonadati</taxon>
        <taxon>Pseudomonadota</taxon>
        <taxon>Betaproteobacteria</taxon>
        <taxon>Neisseriales</taxon>
        <taxon>Neisseriaceae</taxon>
        <taxon>Neisseria</taxon>
    </lineage>
</organism>
<dbReference type="InterPro" id="IPR015262">
    <property type="entry name" value="tRNA_Ile_lys_synt_subst-bd"/>
</dbReference>
<dbReference type="GO" id="GO:0006400">
    <property type="term" value="P:tRNA modification"/>
    <property type="evidence" value="ECO:0007669"/>
    <property type="project" value="UniProtKB-UniRule"/>
</dbReference>
<dbReference type="SUPFAM" id="SSF52402">
    <property type="entry name" value="Adenine nucleotide alpha hydrolases-like"/>
    <property type="match status" value="1"/>
</dbReference>
<feature type="binding site" evidence="8">
    <location>
        <begin position="25"/>
        <end position="30"/>
    </location>
    <ligand>
        <name>ATP</name>
        <dbReference type="ChEBI" id="CHEBI:30616"/>
    </ligand>
</feature>
<sequence>MDLFEQFMRGFPKLEDFSRIEVGLSGGLDSVVLLHLLARAARQHRFDLRAVHVHHGLSENADIWAGFCQNLCSRLNIPLRVVRIQIEQDGSGIEAAARKQRYRVFADGLSDIVALAHHQDDQAETFLLAAVRGGGLRGLAAMPVWRNLNSQTRIWRPLLEFGRCDLAAYAEEQGLDYVEDESNADNRFLRNWFRNEVLPHWQLRIPSVQRHILANIRSLQQDLALLDQVIEADYQDICSDGFFDIAKWRASDDLRRRHVLLHFLRSHDVTAPQAVVHEMERVLLQAEQGEWRLPQADIYAYRNRLRLLPKGWEHRLPWTEKPLKGRLQTILQTAGFVLKPHPNGLSEAALHQQGMIRTFHTGDHIAQAYGSKTVGKILQEAHVLPAVRRHWPVLADVSGQHCLAVANFRTDCNQSAEEGWWPVYEPFQAFY</sequence>
<keyword evidence="11" id="KW-1185">Reference proteome</keyword>
<feature type="domain" description="Lysidine-tRNA(Ile) synthetase C-terminal" evidence="9">
    <location>
        <begin position="354"/>
        <end position="424"/>
    </location>
</feature>
<dbReference type="GO" id="GO:0032267">
    <property type="term" value="F:tRNA(Ile)-lysidine synthase activity"/>
    <property type="evidence" value="ECO:0007669"/>
    <property type="project" value="UniProtKB-EC"/>
</dbReference>
<dbReference type="PANTHER" id="PTHR43033">
    <property type="entry name" value="TRNA(ILE)-LYSIDINE SYNTHASE-RELATED"/>
    <property type="match status" value="1"/>
</dbReference>
<dbReference type="InterPro" id="IPR012795">
    <property type="entry name" value="tRNA_Ile_lys_synt_N"/>
</dbReference>
<evidence type="ECO:0000256" key="5">
    <source>
        <dbReference type="ARBA" id="ARBA00022741"/>
    </source>
</evidence>
<evidence type="ECO:0000256" key="6">
    <source>
        <dbReference type="ARBA" id="ARBA00022840"/>
    </source>
</evidence>
<evidence type="ECO:0000256" key="8">
    <source>
        <dbReference type="HAMAP-Rule" id="MF_01161"/>
    </source>
</evidence>
<dbReference type="Gene3D" id="3.40.50.620">
    <property type="entry name" value="HUPs"/>
    <property type="match status" value="1"/>
</dbReference>
<dbReference type="SUPFAM" id="SSF56037">
    <property type="entry name" value="PheT/TilS domain"/>
    <property type="match status" value="1"/>
</dbReference>
<dbReference type="GO" id="GO:0005737">
    <property type="term" value="C:cytoplasm"/>
    <property type="evidence" value="ECO:0007669"/>
    <property type="project" value="UniProtKB-SubCell"/>
</dbReference>
<protein>
    <recommendedName>
        <fullName evidence="8">tRNA(Ile)-lysidine synthase</fullName>
        <ecNumber evidence="8">6.3.4.19</ecNumber>
    </recommendedName>
    <alternativeName>
        <fullName evidence="8">tRNA(Ile)-2-lysyl-cytidine synthase</fullName>
    </alternativeName>
    <alternativeName>
        <fullName evidence="8">tRNA(Ile)-lysidine synthetase</fullName>
    </alternativeName>
</protein>
<evidence type="ECO:0000256" key="7">
    <source>
        <dbReference type="ARBA" id="ARBA00048539"/>
    </source>
</evidence>
<dbReference type="InterPro" id="IPR014729">
    <property type="entry name" value="Rossmann-like_a/b/a_fold"/>
</dbReference>
<dbReference type="SUPFAM" id="SSF82829">
    <property type="entry name" value="MesJ substrate recognition domain-like"/>
    <property type="match status" value="1"/>
</dbReference>
<dbReference type="NCBIfam" id="TIGR02432">
    <property type="entry name" value="lysidine_TilS_N"/>
    <property type="match status" value="1"/>
</dbReference>
<keyword evidence="6 8" id="KW-0067">ATP-binding</keyword>
<reference evidence="10 11" key="1">
    <citation type="submission" date="2018-08" db="EMBL/GenBank/DDBJ databases">
        <title>Neisseria animalis ATCC 49930 complete genome.</title>
        <authorList>
            <person name="Veseli I.A."/>
            <person name="Mascarenhas dos Santos A.C."/>
            <person name="Buttler R."/>
            <person name="Pombert J.-F."/>
        </authorList>
    </citation>
    <scope>NUCLEOTIDE SEQUENCE [LARGE SCALE GENOMIC DNA]</scope>
    <source>
        <strain evidence="10 11">ATCC 49930</strain>
    </source>
</reference>
<dbReference type="HAMAP" id="MF_01161">
    <property type="entry name" value="tRNA_Ile_lys_synt"/>
    <property type="match status" value="1"/>
</dbReference>
<dbReference type="OrthoDB" id="9807403at2"/>
<dbReference type="NCBIfam" id="TIGR02433">
    <property type="entry name" value="lysidine_TilS_C"/>
    <property type="match status" value="1"/>
</dbReference>
<dbReference type="SMART" id="SM00977">
    <property type="entry name" value="TilS_C"/>
    <property type="match status" value="1"/>
</dbReference>
<evidence type="ECO:0000256" key="4">
    <source>
        <dbReference type="ARBA" id="ARBA00022694"/>
    </source>
</evidence>
<evidence type="ECO:0000313" key="10">
    <source>
        <dbReference type="EMBL" id="QEY24872.1"/>
    </source>
</evidence>
<dbReference type="EC" id="6.3.4.19" evidence="8"/>
<dbReference type="InterPro" id="IPR012094">
    <property type="entry name" value="tRNA_Ile_lys_synt"/>
</dbReference>
<dbReference type="Pfam" id="PF09179">
    <property type="entry name" value="TilS"/>
    <property type="match status" value="1"/>
</dbReference>
<proteinExistence type="inferred from homology"/>
<comment type="subcellular location">
    <subcellularLocation>
        <location evidence="1 8">Cytoplasm</location>
    </subcellularLocation>
</comment>
<evidence type="ECO:0000313" key="11">
    <source>
        <dbReference type="Proteomes" id="UP000325536"/>
    </source>
</evidence>
<comment type="function">
    <text evidence="8">Ligates lysine onto the cytidine present at position 34 of the AUA codon-specific tRNA(Ile) that contains the anticodon CAU, in an ATP-dependent manner. Cytidine is converted to lysidine, thus changing the amino acid specificity of the tRNA from methionine to isoleucine.</text>
</comment>
<dbReference type="GO" id="GO:0005524">
    <property type="term" value="F:ATP binding"/>
    <property type="evidence" value="ECO:0007669"/>
    <property type="project" value="UniProtKB-UniRule"/>
</dbReference>
<dbReference type="Proteomes" id="UP000325536">
    <property type="component" value="Chromosome"/>
</dbReference>
<comment type="similarity">
    <text evidence="8">Belongs to the tRNA(Ile)-lysidine synthase family.</text>
</comment>
<accession>A0A5P3MTC3</accession>
<dbReference type="AlphaFoldDB" id="A0A5P3MTC3"/>
<gene>
    <name evidence="8 10" type="primary">tilS</name>
    <name evidence="10" type="ORF">D0T90_10660</name>
</gene>
<evidence type="ECO:0000256" key="2">
    <source>
        <dbReference type="ARBA" id="ARBA00022490"/>
    </source>
</evidence>
<evidence type="ECO:0000256" key="3">
    <source>
        <dbReference type="ARBA" id="ARBA00022598"/>
    </source>
</evidence>
<dbReference type="EMBL" id="CP031699">
    <property type="protein sequence ID" value="QEY24872.1"/>
    <property type="molecule type" value="Genomic_DNA"/>
</dbReference>
<keyword evidence="2 8" id="KW-0963">Cytoplasm</keyword>
<name>A0A5P3MTC3_NEIAN</name>
<keyword evidence="4 8" id="KW-0819">tRNA processing</keyword>
<evidence type="ECO:0000259" key="9">
    <source>
        <dbReference type="SMART" id="SM00977"/>
    </source>
</evidence>
<comment type="catalytic activity">
    <reaction evidence="7 8">
        <text>cytidine(34) in tRNA(Ile2) + L-lysine + ATP = lysidine(34) in tRNA(Ile2) + AMP + diphosphate + H(+)</text>
        <dbReference type="Rhea" id="RHEA:43744"/>
        <dbReference type="Rhea" id="RHEA-COMP:10625"/>
        <dbReference type="Rhea" id="RHEA-COMP:10670"/>
        <dbReference type="ChEBI" id="CHEBI:15378"/>
        <dbReference type="ChEBI" id="CHEBI:30616"/>
        <dbReference type="ChEBI" id="CHEBI:32551"/>
        <dbReference type="ChEBI" id="CHEBI:33019"/>
        <dbReference type="ChEBI" id="CHEBI:82748"/>
        <dbReference type="ChEBI" id="CHEBI:83665"/>
        <dbReference type="ChEBI" id="CHEBI:456215"/>
        <dbReference type="EC" id="6.3.4.19"/>
    </reaction>
</comment>
<dbReference type="Gene3D" id="1.20.59.20">
    <property type="match status" value="1"/>
</dbReference>
<dbReference type="Pfam" id="PF11734">
    <property type="entry name" value="TilS_C"/>
    <property type="match status" value="1"/>
</dbReference>
<keyword evidence="5 8" id="KW-0547">Nucleotide-binding</keyword>
<comment type="domain">
    <text evidence="8">The N-terminal region contains the highly conserved SGGXDS motif, predicted to be a P-loop motif involved in ATP binding.</text>
</comment>
<dbReference type="KEGG" id="naq:D0T90_10660"/>
<dbReference type="InterPro" id="IPR012796">
    <property type="entry name" value="Lysidine-tRNA-synth_C"/>
</dbReference>
<evidence type="ECO:0000256" key="1">
    <source>
        <dbReference type="ARBA" id="ARBA00004496"/>
    </source>
</evidence>